<name>A0A067RAP7_ZOONE</name>
<dbReference type="Proteomes" id="UP000027135">
    <property type="component" value="Unassembled WGS sequence"/>
</dbReference>
<comment type="similarity">
    <text evidence="1 4">Belongs to the UDP-glycosyltransferase family.</text>
</comment>
<sequence>MKREFQGQMAKSALWCLCLPVLLFLLLVPQDVSCARFLVIIPTSVKSHFLMLEKYMKALADRGHELVVVSRFPQIQPISNYVDIVLEGSLNGSNPKYTLSIEQALFIKNPVVNAMSLAKYGALNCGAVLNDPSVKQLINSDEKFDVVVNDCFHTDCFLPFAYKFGAISICASTSVLMPWANDRMGNPDNPSYIPNLFTSYSERMNFVERVINAVTTVLHKVAYHFISDCPSQLLARKFFGEDTPDLADLARNISLLLVNSHFSVNAPRPLVPGVVEIGGMHIPKPKPLPQPLQDYLDGARHGVIYFSFGSLLQAKSFPDDKRFLQAFSELPQRVLWKWEGDTLPGQPENVQIEKWCPQSDILRHPNVLAFVSHGGLLGTLEAAYNGVPVVGIPFYGDQRSNVAHLKARGMAIQLQYENITKQSVLEALRTVLDQPSYIENARRTARIFRDRPQSALDTAIFWTEYVMRHGGAPHLRSAAVELAWYQYLLLDVIAFTLGTILIFILAVRKFFRVLCSSKNVLVKKKQE</sequence>
<dbReference type="OMA" id="FFIHQMG"/>
<protein>
    <recommendedName>
        <fullName evidence="5">UDP-glucuronosyltransferase</fullName>
        <ecNumber evidence="5">2.4.1.17</ecNumber>
    </recommendedName>
</protein>
<evidence type="ECO:0000256" key="1">
    <source>
        <dbReference type="ARBA" id="ARBA00009995"/>
    </source>
</evidence>
<gene>
    <name evidence="6" type="ORF">L798_04722</name>
</gene>
<evidence type="ECO:0000256" key="5">
    <source>
        <dbReference type="RuleBase" id="RU362059"/>
    </source>
</evidence>
<dbReference type="InterPro" id="IPR050271">
    <property type="entry name" value="UDP-glycosyltransferase"/>
</dbReference>
<keyword evidence="2 4" id="KW-0328">Glycosyltransferase</keyword>
<proteinExistence type="inferred from homology"/>
<feature type="transmembrane region" description="Helical" evidence="5">
    <location>
        <begin position="484"/>
        <end position="507"/>
    </location>
</feature>
<comment type="catalytic activity">
    <reaction evidence="5">
        <text>glucuronate acceptor + UDP-alpha-D-glucuronate = acceptor beta-D-glucuronoside + UDP + H(+)</text>
        <dbReference type="Rhea" id="RHEA:21032"/>
        <dbReference type="ChEBI" id="CHEBI:15378"/>
        <dbReference type="ChEBI" id="CHEBI:58052"/>
        <dbReference type="ChEBI" id="CHEBI:58223"/>
        <dbReference type="ChEBI" id="CHEBI:132367"/>
        <dbReference type="ChEBI" id="CHEBI:132368"/>
        <dbReference type="EC" id="2.4.1.17"/>
    </reaction>
</comment>
<evidence type="ECO:0000256" key="2">
    <source>
        <dbReference type="ARBA" id="ARBA00022676"/>
    </source>
</evidence>
<keyword evidence="3 4" id="KW-0808">Transferase</keyword>
<comment type="subcellular location">
    <subcellularLocation>
        <location evidence="5">Membrane</location>
        <topology evidence="5">Single-pass membrane protein</topology>
    </subcellularLocation>
</comment>
<dbReference type="AlphaFoldDB" id="A0A067RAP7"/>
<feature type="signal peptide" evidence="5">
    <location>
        <begin position="1"/>
        <end position="34"/>
    </location>
</feature>
<dbReference type="InterPro" id="IPR035595">
    <property type="entry name" value="UDP_glycos_trans_CS"/>
</dbReference>
<dbReference type="FunCoup" id="A0A067RAP7">
    <property type="interactions" value="193"/>
</dbReference>
<dbReference type="GO" id="GO:0015020">
    <property type="term" value="F:glucuronosyltransferase activity"/>
    <property type="evidence" value="ECO:0007669"/>
    <property type="project" value="UniProtKB-EC"/>
</dbReference>
<dbReference type="FunFam" id="3.40.50.2000:FF:000050">
    <property type="entry name" value="UDP-glucuronosyltransferase"/>
    <property type="match status" value="1"/>
</dbReference>
<feature type="chain" id="PRO_5005103650" description="UDP-glucuronosyltransferase" evidence="5">
    <location>
        <begin position="35"/>
        <end position="527"/>
    </location>
</feature>
<dbReference type="SUPFAM" id="SSF53756">
    <property type="entry name" value="UDP-Glycosyltransferase/glycogen phosphorylase"/>
    <property type="match status" value="1"/>
</dbReference>
<keyword evidence="7" id="KW-1185">Reference proteome</keyword>
<evidence type="ECO:0000256" key="3">
    <source>
        <dbReference type="ARBA" id="ARBA00022679"/>
    </source>
</evidence>
<dbReference type="eggNOG" id="KOG1192">
    <property type="taxonomic scope" value="Eukaryota"/>
</dbReference>
<dbReference type="PANTHER" id="PTHR48043">
    <property type="entry name" value="EG:EG0003.4 PROTEIN-RELATED"/>
    <property type="match status" value="1"/>
</dbReference>
<dbReference type="STRING" id="136037.A0A067RAP7"/>
<dbReference type="CDD" id="cd03784">
    <property type="entry name" value="GT1_Gtf-like"/>
    <property type="match status" value="1"/>
</dbReference>
<keyword evidence="5" id="KW-0812">Transmembrane</keyword>
<dbReference type="Gene3D" id="3.40.50.2000">
    <property type="entry name" value="Glycogen Phosphorylase B"/>
    <property type="match status" value="1"/>
</dbReference>
<evidence type="ECO:0000256" key="4">
    <source>
        <dbReference type="RuleBase" id="RU003718"/>
    </source>
</evidence>
<accession>A0A067RAP7</accession>
<dbReference type="EMBL" id="KK852590">
    <property type="protein sequence ID" value="KDR20745.1"/>
    <property type="molecule type" value="Genomic_DNA"/>
</dbReference>
<reference evidence="6 7" key="1">
    <citation type="journal article" date="2014" name="Nat. Commun.">
        <title>Molecular traces of alternative social organization in a termite genome.</title>
        <authorList>
            <person name="Terrapon N."/>
            <person name="Li C."/>
            <person name="Robertson H.M."/>
            <person name="Ji L."/>
            <person name="Meng X."/>
            <person name="Booth W."/>
            <person name="Chen Z."/>
            <person name="Childers C.P."/>
            <person name="Glastad K.M."/>
            <person name="Gokhale K."/>
            <person name="Gowin J."/>
            <person name="Gronenberg W."/>
            <person name="Hermansen R.A."/>
            <person name="Hu H."/>
            <person name="Hunt B.G."/>
            <person name="Huylmans A.K."/>
            <person name="Khalil S.M."/>
            <person name="Mitchell R.D."/>
            <person name="Munoz-Torres M.C."/>
            <person name="Mustard J.A."/>
            <person name="Pan H."/>
            <person name="Reese J.T."/>
            <person name="Scharf M.E."/>
            <person name="Sun F."/>
            <person name="Vogel H."/>
            <person name="Xiao J."/>
            <person name="Yang W."/>
            <person name="Yang Z."/>
            <person name="Yang Z."/>
            <person name="Zhou J."/>
            <person name="Zhu J."/>
            <person name="Brent C.S."/>
            <person name="Elsik C.G."/>
            <person name="Goodisman M.A."/>
            <person name="Liberles D.A."/>
            <person name="Roe R.M."/>
            <person name="Vargo E.L."/>
            <person name="Vilcinskas A."/>
            <person name="Wang J."/>
            <person name="Bornberg-Bauer E."/>
            <person name="Korb J."/>
            <person name="Zhang G."/>
            <person name="Liebig J."/>
        </authorList>
    </citation>
    <scope>NUCLEOTIDE SEQUENCE [LARGE SCALE GENOMIC DNA]</scope>
    <source>
        <tissue evidence="6">Whole organism</tissue>
    </source>
</reference>
<dbReference type="EC" id="2.4.1.17" evidence="5"/>
<dbReference type="InParanoid" id="A0A067RAP7"/>
<dbReference type="Pfam" id="PF00201">
    <property type="entry name" value="UDPGT"/>
    <property type="match status" value="1"/>
</dbReference>
<evidence type="ECO:0000313" key="6">
    <source>
        <dbReference type="EMBL" id="KDR20745.1"/>
    </source>
</evidence>
<evidence type="ECO:0000313" key="7">
    <source>
        <dbReference type="Proteomes" id="UP000027135"/>
    </source>
</evidence>
<keyword evidence="5" id="KW-0732">Signal</keyword>
<keyword evidence="5" id="KW-1133">Transmembrane helix</keyword>
<dbReference type="PANTHER" id="PTHR48043:SF114">
    <property type="entry name" value="IP04436P-RELATED"/>
    <property type="match status" value="1"/>
</dbReference>
<keyword evidence="5" id="KW-0472">Membrane</keyword>
<organism evidence="6 7">
    <name type="scientific">Zootermopsis nevadensis</name>
    <name type="common">Dampwood termite</name>
    <dbReference type="NCBI Taxonomy" id="136037"/>
    <lineage>
        <taxon>Eukaryota</taxon>
        <taxon>Metazoa</taxon>
        <taxon>Ecdysozoa</taxon>
        <taxon>Arthropoda</taxon>
        <taxon>Hexapoda</taxon>
        <taxon>Insecta</taxon>
        <taxon>Pterygota</taxon>
        <taxon>Neoptera</taxon>
        <taxon>Polyneoptera</taxon>
        <taxon>Dictyoptera</taxon>
        <taxon>Blattodea</taxon>
        <taxon>Blattoidea</taxon>
        <taxon>Termitoidae</taxon>
        <taxon>Termopsidae</taxon>
        <taxon>Zootermopsis</taxon>
    </lineage>
</organism>
<dbReference type="GO" id="GO:0016020">
    <property type="term" value="C:membrane"/>
    <property type="evidence" value="ECO:0007669"/>
    <property type="project" value="UniProtKB-SubCell"/>
</dbReference>
<dbReference type="InterPro" id="IPR002213">
    <property type="entry name" value="UDP_glucos_trans"/>
</dbReference>
<dbReference type="PROSITE" id="PS00375">
    <property type="entry name" value="UDPGT"/>
    <property type="match status" value="1"/>
</dbReference>